<dbReference type="Gene3D" id="1.10.260.40">
    <property type="entry name" value="lambda repressor-like DNA-binding domains"/>
    <property type="match status" value="1"/>
</dbReference>
<dbReference type="AlphaFoldDB" id="A0A212L150"/>
<evidence type="ECO:0000256" key="1">
    <source>
        <dbReference type="ARBA" id="ARBA00023015"/>
    </source>
</evidence>
<organism evidence="5">
    <name type="scientific">uncultured Pleomorphomonas sp</name>
    <dbReference type="NCBI Taxonomy" id="442121"/>
    <lineage>
        <taxon>Bacteria</taxon>
        <taxon>Pseudomonadati</taxon>
        <taxon>Pseudomonadota</taxon>
        <taxon>Alphaproteobacteria</taxon>
        <taxon>Hyphomicrobiales</taxon>
        <taxon>Pleomorphomonadaceae</taxon>
        <taxon>Pleomorphomonas</taxon>
        <taxon>environmental samples</taxon>
    </lineage>
</organism>
<dbReference type="SUPFAM" id="SSF53822">
    <property type="entry name" value="Periplasmic binding protein-like I"/>
    <property type="match status" value="1"/>
</dbReference>
<name>A0A212L150_9HYPH</name>
<accession>A0A212L150</accession>
<gene>
    <name evidence="5" type="ORF">KL86PLE_100076</name>
</gene>
<dbReference type="RefSeq" id="WP_353884633.1">
    <property type="nucleotide sequence ID" value="NZ_LT608334.1"/>
</dbReference>
<dbReference type="Pfam" id="PF00356">
    <property type="entry name" value="LacI"/>
    <property type="match status" value="1"/>
</dbReference>
<dbReference type="GO" id="GO:0003700">
    <property type="term" value="F:DNA-binding transcription factor activity"/>
    <property type="evidence" value="ECO:0007669"/>
    <property type="project" value="TreeGrafter"/>
</dbReference>
<dbReference type="PANTHER" id="PTHR30146">
    <property type="entry name" value="LACI-RELATED TRANSCRIPTIONAL REPRESSOR"/>
    <property type="match status" value="1"/>
</dbReference>
<protein>
    <submittedName>
        <fullName evidence="5">Transcriptional regulator, LacI family</fullName>
    </submittedName>
</protein>
<dbReference type="GO" id="GO:0000976">
    <property type="term" value="F:transcription cis-regulatory region binding"/>
    <property type="evidence" value="ECO:0007669"/>
    <property type="project" value="TreeGrafter"/>
</dbReference>
<reference evidence="5" key="1">
    <citation type="submission" date="2016-08" db="EMBL/GenBank/DDBJ databases">
        <authorList>
            <person name="Seilhamer J.J."/>
        </authorList>
    </citation>
    <scope>NUCLEOTIDE SEQUENCE</scope>
    <source>
        <strain evidence="5">86</strain>
    </source>
</reference>
<dbReference type="PROSITE" id="PS00356">
    <property type="entry name" value="HTH_LACI_1"/>
    <property type="match status" value="1"/>
</dbReference>
<dbReference type="Pfam" id="PF13377">
    <property type="entry name" value="Peripla_BP_3"/>
    <property type="match status" value="1"/>
</dbReference>
<dbReference type="InterPro" id="IPR046335">
    <property type="entry name" value="LacI/GalR-like_sensor"/>
</dbReference>
<evidence type="ECO:0000259" key="4">
    <source>
        <dbReference type="PROSITE" id="PS50932"/>
    </source>
</evidence>
<keyword evidence="3" id="KW-0804">Transcription</keyword>
<dbReference type="EMBL" id="FMJD01000002">
    <property type="protein sequence ID" value="SCM71260.1"/>
    <property type="molecule type" value="Genomic_DNA"/>
</dbReference>
<dbReference type="InterPro" id="IPR000843">
    <property type="entry name" value="HTH_LacI"/>
</dbReference>
<sequence length="350" mass="37799">MMKRQYPTLAEVAKVAGVSLMTASRAINNRPGVSPEKREDILRIADEMGYVVNRAAQKLSGARTRIIAVVAELHTPFTSDLVLGMGAVARAADYEMLVYSLPVCDRRPPGSILDLLHQIADGVIVILPYESDYLESVVSAHIPVVTIEQGAVSAFPSVTADNYQGAISALQHLIELGHRRIAFISGNDRLTSARDRRRAYRDILAQARLPYDPDLEVAGDFSRKSGFEAANKLLALPDRPTAIFAANDISAYGAIAAIREAGLSVPGDISVVGFDDIPIASQLHPQLTTVRQPLQQMARASVNLLLALVAGLDAPSEQIVLPTQLIVRESTTPLKAKRRKDEAVKVGVGR</sequence>
<dbReference type="InterPro" id="IPR010982">
    <property type="entry name" value="Lambda_DNA-bd_dom_sf"/>
</dbReference>
<dbReference type="SMART" id="SM00354">
    <property type="entry name" value="HTH_LACI"/>
    <property type="match status" value="1"/>
</dbReference>
<keyword evidence="1" id="KW-0805">Transcription regulation</keyword>
<evidence type="ECO:0000313" key="5">
    <source>
        <dbReference type="EMBL" id="SCM71260.1"/>
    </source>
</evidence>
<dbReference type="PANTHER" id="PTHR30146:SF109">
    <property type="entry name" value="HTH-TYPE TRANSCRIPTIONAL REGULATOR GALS"/>
    <property type="match status" value="1"/>
</dbReference>
<evidence type="ECO:0000256" key="2">
    <source>
        <dbReference type="ARBA" id="ARBA00023125"/>
    </source>
</evidence>
<dbReference type="CDD" id="cd06267">
    <property type="entry name" value="PBP1_LacI_sugar_binding-like"/>
    <property type="match status" value="1"/>
</dbReference>
<feature type="domain" description="HTH lacI-type" evidence="4">
    <location>
        <begin position="7"/>
        <end position="61"/>
    </location>
</feature>
<dbReference type="PROSITE" id="PS50932">
    <property type="entry name" value="HTH_LACI_2"/>
    <property type="match status" value="1"/>
</dbReference>
<evidence type="ECO:0000256" key="3">
    <source>
        <dbReference type="ARBA" id="ARBA00023163"/>
    </source>
</evidence>
<proteinExistence type="predicted"/>
<keyword evidence="2" id="KW-0238">DNA-binding</keyword>
<dbReference type="Gene3D" id="3.40.50.2300">
    <property type="match status" value="2"/>
</dbReference>
<dbReference type="InterPro" id="IPR028082">
    <property type="entry name" value="Peripla_BP_I"/>
</dbReference>
<dbReference type="SUPFAM" id="SSF47413">
    <property type="entry name" value="lambda repressor-like DNA-binding domains"/>
    <property type="match status" value="1"/>
</dbReference>
<dbReference type="CDD" id="cd01392">
    <property type="entry name" value="HTH_LacI"/>
    <property type="match status" value="1"/>
</dbReference>